<dbReference type="RefSeq" id="WP_302075080.1">
    <property type="nucleotide sequence ID" value="NZ_JAUKWQ010000001.1"/>
</dbReference>
<comment type="caution">
    <text evidence="7">The sequence shown here is derived from an EMBL/GenBank/DDBJ whole genome shotgun (WGS) entry which is preliminary data.</text>
</comment>
<dbReference type="Gene3D" id="3.30.1490.330">
    <property type="match status" value="1"/>
</dbReference>
<evidence type="ECO:0000313" key="8">
    <source>
        <dbReference type="Proteomes" id="UP001169006"/>
    </source>
</evidence>
<dbReference type="SUPFAM" id="SSF56059">
    <property type="entry name" value="Glutathione synthetase ATP-binding domain-like"/>
    <property type="match status" value="1"/>
</dbReference>
<proteinExistence type="predicted"/>
<evidence type="ECO:0000256" key="2">
    <source>
        <dbReference type="ARBA" id="ARBA00022723"/>
    </source>
</evidence>
<organism evidence="7 8">
    <name type="scientific">Rhizobium oryzicola</name>
    <dbReference type="NCBI Taxonomy" id="1232668"/>
    <lineage>
        <taxon>Bacteria</taxon>
        <taxon>Pseudomonadati</taxon>
        <taxon>Pseudomonadota</taxon>
        <taxon>Alphaproteobacteria</taxon>
        <taxon>Hyphomicrobiales</taxon>
        <taxon>Rhizobiaceae</taxon>
        <taxon>Rhizobium/Agrobacterium group</taxon>
        <taxon>Rhizobium</taxon>
    </lineage>
</organism>
<keyword evidence="5" id="KW-0460">Magnesium</keyword>
<feature type="domain" description="Glutathionylspermidine synthase pre-ATP-grasp-like" evidence="6">
    <location>
        <begin position="16"/>
        <end position="384"/>
    </location>
</feature>
<evidence type="ECO:0000256" key="3">
    <source>
        <dbReference type="ARBA" id="ARBA00022741"/>
    </source>
</evidence>
<name>A0ABT8SS87_9HYPH</name>
<dbReference type="SUPFAM" id="SSF52440">
    <property type="entry name" value="PreATP-grasp domain"/>
    <property type="match status" value="1"/>
</dbReference>
<reference evidence="7" key="2">
    <citation type="submission" date="2023-07" db="EMBL/GenBank/DDBJ databases">
        <authorList>
            <person name="Sun H."/>
        </authorList>
    </citation>
    <scope>NUCLEOTIDE SEQUENCE</scope>
    <source>
        <strain evidence="7">05753</strain>
    </source>
</reference>
<keyword evidence="1" id="KW-0436">Ligase</keyword>
<keyword evidence="4" id="KW-0067">ATP-binding</keyword>
<evidence type="ECO:0000256" key="4">
    <source>
        <dbReference type="ARBA" id="ARBA00022840"/>
    </source>
</evidence>
<evidence type="ECO:0000256" key="1">
    <source>
        <dbReference type="ARBA" id="ARBA00022598"/>
    </source>
</evidence>
<dbReference type="Proteomes" id="UP001169006">
    <property type="component" value="Unassembled WGS sequence"/>
</dbReference>
<evidence type="ECO:0000256" key="5">
    <source>
        <dbReference type="ARBA" id="ARBA00022842"/>
    </source>
</evidence>
<evidence type="ECO:0000259" key="6">
    <source>
        <dbReference type="Pfam" id="PF03738"/>
    </source>
</evidence>
<dbReference type="Pfam" id="PF03738">
    <property type="entry name" value="GSP_synth"/>
    <property type="match status" value="1"/>
</dbReference>
<dbReference type="InterPro" id="IPR005494">
    <property type="entry name" value="GSPS_pre-ATP-grasp-like_dom"/>
</dbReference>
<protein>
    <submittedName>
        <fullName evidence="7">Glutathionylspermidine synthase family protein</fullName>
    </submittedName>
</protein>
<evidence type="ECO:0000313" key="7">
    <source>
        <dbReference type="EMBL" id="MDO1580939.1"/>
    </source>
</evidence>
<keyword evidence="2" id="KW-0479">Metal-binding</keyword>
<reference evidence="7" key="1">
    <citation type="journal article" date="2015" name="Int. J. Syst. Evol. Microbiol.">
        <title>Rhizobium oryzicola sp. nov., potential plant-growth-promoting endophytic bacteria isolated from rice roots.</title>
        <authorList>
            <person name="Zhang X.X."/>
            <person name="Gao J.S."/>
            <person name="Cao Y.H."/>
            <person name="Sheirdil R.A."/>
            <person name="Wang X.C."/>
            <person name="Zhang L."/>
        </authorList>
    </citation>
    <scope>NUCLEOTIDE SEQUENCE</scope>
    <source>
        <strain evidence="7">05753</strain>
    </source>
</reference>
<accession>A0ABT8SS87</accession>
<sequence length="385" mass="43602">MIRRSSPVRPDLATRTADLGFEFAVGEDDSLYWDETIRYEFSLRQIEDDLEDPTTELWSLCQKLAGRAAHDQSILERLGIPRRLHWAVGNSFDHNAPSLYGRFDLAYDGDGPAKLLEFNADTPTSIYEAAVFQWHWLEDLKVSGALPSHADQFNSLHEALIAQWQGMMPNGGMIHFACMDNVEDRTTIEYLADCALQAGCDVECMRIAEIGLRHSRLVDLNDEIIGTLFKLYPWEWLIADAWGRSPALSQLTIIEPIWKMMLSTKAILVELWRMFPDHPNLLPAYYTDEEPRWMKQTDRVIKPLHSREGAGVCIISQGDAHIGAKLVSDSRYVTQSFARNLFRTETGHAVIGSWLVGGKACGIGLREDEGLITRNTSRFVPHVIL</sequence>
<keyword evidence="8" id="KW-1185">Reference proteome</keyword>
<keyword evidence="3" id="KW-0547">Nucleotide-binding</keyword>
<dbReference type="EMBL" id="JAUKWQ010000001">
    <property type="protein sequence ID" value="MDO1580939.1"/>
    <property type="molecule type" value="Genomic_DNA"/>
</dbReference>
<dbReference type="InterPro" id="IPR016185">
    <property type="entry name" value="PreATP-grasp_dom_sf"/>
</dbReference>
<gene>
    <name evidence="7" type="ORF">Q2T52_02415</name>
</gene>